<keyword evidence="1" id="KW-0808">Transferase</keyword>
<dbReference type="GO" id="GO:0032259">
    <property type="term" value="P:methylation"/>
    <property type="evidence" value="ECO:0007669"/>
    <property type="project" value="UniProtKB-KW"/>
</dbReference>
<name>A0A401IIQ1_APHSA</name>
<comment type="caution">
    <text evidence="1">The sequence shown here is derived from an EMBL/GenBank/DDBJ whole genome shotgun (WGS) entry which is preliminary data.</text>
</comment>
<proteinExistence type="predicted"/>
<accession>A0A401IIQ1</accession>
<evidence type="ECO:0000313" key="2">
    <source>
        <dbReference type="Proteomes" id="UP000287247"/>
    </source>
</evidence>
<keyword evidence="1" id="KW-0489">Methyltransferase</keyword>
<dbReference type="Gene3D" id="3.40.50.150">
    <property type="entry name" value="Vaccinia Virus protein VP39"/>
    <property type="match status" value="1"/>
</dbReference>
<dbReference type="AlphaFoldDB" id="A0A401IIQ1"/>
<reference evidence="2" key="1">
    <citation type="submission" date="2017-05" db="EMBL/GenBank/DDBJ databases">
        <title>Physiological properties and genetic analysis related to exopolysaccharide production of fresh-water unicellular cyanobacterium Aphanothece sacrum, Suizenji Nori, that has been cultured as a food source in Japan.</title>
        <authorList>
            <person name="Kanesaki Y."/>
            <person name="Yoshikawa S."/>
            <person name="Ohki K."/>
        </authorList>
    </citation>
    <scope>NUCLEOTIDE SEQUENCE [LARGE SCALE GENOMIC DNA]</scope>
    <source>
        <strain evidence="2">FPU1</strain>
    </source>
</reference>
<protein>
    <submittedName>
        <fullName evidence="1">16S rRNA methyltransferase</fullName>
    </submittedName>
</protein>
<dbReference type="RefSeq" id="WP_124971131.1">
    <property type="nucleotide sequence ID" value="NZ_BDQK01000013.1"/>
</dbReference>
<gene>
    <name evidence="1" type="ORF">AsFPU1_2594</name>
</gene>
<dbReference type="Proteomes" id="UP000287247">
    <property type="component" value="Unassembled WGS sequence"/>
</dbReference>
<dbReference type="InterPro" id="IPR029063">
    <property type="entry name" value="SAM-dependent_MTases_sf"/>
</dbReference>
<dbReference type="SUPFAM" id="SSF53335">
    <property type="entry name" value="S-adenosyl-L-methionine-dependent methyltransferases"/>
    <property type="match status" value="1"/>
</dbReference>
<dbReference type="OrthoDB" id="277387at2"/>
<keyword evidence="2" id="KW-1185">Reference proteome</keyword>
<evidence type="ECO:0000313" key="1">
    <source>
        <dbReference type="EMBL" id="GBF81182.1"/>
    </source>
</evidence>
<dbReference type="GO" id="GO:0008168">
    <property type="term" value="F:methyltransferase activity"/>
    <property type="evidence" value="ECO:0007669"/>
    <property type="project" value="UniProtKB-KW"/>
</dbReference>
<organism evidence="1 2">
    <name type="scientific">Aphanothece sacrum FPU1</name>
    <dbReference type="NCBI Taxonomy" id="1920663"/>
    <lineage>
        <taxon>Bacteria</taxon>
        <taxon>Bacillati</taxon>
        <taxon>Cyanobacteriota</taxon>
        <taxon>Cyanophyceae</taxon>
        <taxon>Oscillatoriophycideae</taxon>
        <taxon>Chroococcales</taxon>
        <taxon>Aphanothecaceae</taxon>
        <taxon>Aphanothece</taxon>
    </lineage>
</organism>
<sequence length="198" mass="22692">MKKSRRTQEELSRNLTGFEGDSYIEEEIKKLVQKFEINTIIETGTFLGGTTKKLAQLANQVYTIEVDSENIPEATEYLKDSTNVTIMEGCSPELLRNLLKRDHGNTLFYLDAHSHIETPLLDELKAIAEAEIKPVIVIHDWKIPDRPDLGYDSYNGQDYTFEWIKPSIEAIYGNEYAYYYNDQAEGAKRGVIYIHSSS</sequence>
<dbReference type="EMBL" id="BDQK01000013">
    <property type="protein sequence ID" value="GBF81182.1"/>
    <property type="molecule type" value="Genomic_DNA"/>
</dbReference>